<evidence type="ECO:0000313" key="7">
    <source>
        <dbReference type="Proteomes" id="UP001488838"/>
    </source>
</evidence>
<dbReference type="GO" id="GO:0035556">
    <property type="term" value="P:intracellular signal transduction"/>
    <property type="evidence" value="ECO:0007669"/>
    <property type="project" value="TreeGrafter"/>
</dbReference>
<accession>A0AAW0HNZ8</accession>
<evidence type="ECO:0000256" key="2">
    <source>
        <dbReference type="ARBA" id="ARBA00022553"/>
    </source>
</evidence>
<dbReference type="InterPro" id="IPR036860">
    <property type="entry name" value="SH2_dom_sf"/>
</dbReference>
<comment type="similarity">
    <text evidence="1">Belongs to the SH2B adapter family.</text>
</comment>
<dbReference type="EMBL" id="JBBHLL010000410">
    <property type="protein sequence ID" value="KAK7803618.1"/>
    <property type="molecule type" value="Genomic_DNA"/>
</dbReference>
<name>A0AAW0HNZ8_MYOGA</name>
<protein>
    <recommendedName>
        <fullName evidence="5">SH2 domain-containing protein</fullName>
    </recommendedName>
</protein>
<keyword evidence="7" id="KW-1185">Reference proteome</keyword>
<sequence>MTFLTKDITDSLELPCLNHSESLPSQDLLLGPSENNDHLSQGANGNLSDRRSAFFSPSSASIVASCFDSKDLLPPNCPLTFPLRNGSSKDSLIPLSPLPSPGYSRTVTGSFLFWGSQRTLSRISPPPRYPWFHGMLFQLKAAQLVLEEGTGSHGIFLVCHSETRHDEYVLTFNFQGKA</sequence>
<dbReference type="Pfam" id="PF00017">
    <property type="entry name" value="SH2"/>
    <property type="match status" value="1"/>
</dbReference>
<gene>
    <name evidence="6" type="ORF">U0070_014302</name>
</gene>
<dbReference type="Proteomes" id="UP001488838">
    <property type="component" value="Unassembled WGS sequence"/>
</dbReference>
<dbReference type="GO" id="GO:0005068">
    <property type="term" value="F:transmembrane receptor protein tyrosine kinase adaptor activity"/>
    <property type="evidence" value="ECO:0007669"/>
    <property type="project" value="TreeGrafter"/>
</dbReference>
<comment type="caution">
    <text evidence="6">The sequence shown here is derived from an EMBL/GenBank/DDBJ whole genome shotgun (WGS) entry which is preliminary data.</text>
</comment>
<dbReference type="AlphaFoldDB" id="A0AAW0HNZ8"/>
<dbReference type="PANTHER" id="PTHR10872:SF3">
    <property type="entry name" value="SH2B ADAPTER PROTEIN 1"/>
    <property type="match status" value="1"/>
</dbReference>
<dbReference type="InterPro" id="IPR030523">
    <property type="entry name" value="SH2B"/>
</dbReference>
<evidence type="ECO:0000256" key="4">
    <source>
        <dbReference type="PROSITE-ProRule" id="PRU00191"/>
    </source>
</evidence>
<dbReference type="SUPFAM" id="SSF55550">
    <property type="entry name" value="SH2 domain"/>
    <property type="match status" value="1"/>
</dbReference>
<evidence type="ECO:0000256" key="1">
    <source>
        <dbReference type="ARBA" id="ARBA00010220"/>
    </source>
</evidence>
<evidence type="ECO:0000313" key="6">
    <source>
        <dbReference type="EMBL" id="KAK7803618.1"/>
    </source>
</evidence>
<keyword evidence="3 4" id="KW-0727">SH2 domain</keyword>
<evidence type="ECO:0000259" key="5">
    <source>
        <dbReference type="PROSITE" id="PS50001"/>
    </source>
</evidence>
<evidence type="ECO:0000256" key="3">
    <source>
        <dbReference type="ARBA" id="ARBA00022999"/>
    </source>
</evidence>
<dbReference type="GO" id="GO:0005886">
    <property type="term" value="C:plasma membrane"/>
    <property type="evidence" value="ECO:0007669"/>
    <property type="project" value="TreeGrafter"/>
</dbReference>
<dbReference type="InterPro" id="IPR000980">
    <property type="entry name" value="SH2"/>
</dbReference>
<dbReference type="PANTHER" id="PTHR10872">
    <property type="entry name" value="SH2B ADAPTER PROTEIN"/>
    <property type="match status" value="1"/>
</dbReference>
<reference evidence="6 7" key="1">
    <citation type="journal article" date="2023" name="bioRxiv">
        <title>Conserved and derived expression patterns and positive selection on dental genes reveal complex evolutionary context of ever-growing rodent molars.</title>
        <authorList>
            <person name="Calamari Z.T."/>
            <person name="Song A."/>
            <person name="Cohen E."/>
            <person name="Akter M."/>
            <person name="Roy R.D."/>
            <person name="Hallikas O."/>
            <person name="Christensen M.M."/>
            <person name="Li P."/>
            <person name="Marangoni P."/>
            <person name="Jernvall J."/>
            <person name="Klein O.D."/>
        </authorList>
    </citation>
    <scope>NUCLEOTIDE SEQUENCE [LARGE SCALE GENOMIC DNA]</scope>
    <source>
        <strain evidence="6">V071</strain>
    </source>
</reference>
<proteinExistence type="inferred from homology"/>
<organism evidence="6 7">
    <name type="scientific">Myodes glareolus</name>
    <name type="common">Bank vole</name>
    <name type="synonym">Clethrionomys glareolus</name>
    <dbReference type="NCBI Taxonomy" id="447135"/>
    <lineage>
        <taxon>Eukaryota</taxon>
        <taxon>Metazoa</taxon>
        <taxon>Chordata</taxon>
        <taxon>Craniata</taxon>
        <taxon>Vertebrata</taxon>
        <taxon>Euteleostomi</taxon>
        <taxon>Mammalia</taxon>
        <taxon>Eutheria</taxon>
        <taxon>Euarchontoglires</taxon>
        <taxon>Glires</taxon>
        <taxon>Rodentia</taxon>
        <taxon>Myomorpha</taxon>
        <taxon>Muroidea</taxon>
        <taxon>Cricetidae</taxon>
        <taxon>Arvicolinae</taxon>
        <taxon>Myodes</taxon>
    </lineage>
</organism>
<dbReference type="PROSITE" id="PS50001">
    <property type="entry name" value="SH2"/>
    <property type="match status" value="1"/>
</dbReference>
<feature type="domain" description="SH2" evidence="5">
    <location>
        <begin position="131"/>
        <end position="178"/>
    </location>
</feature>
<dbReference type="Gene3D" id="3.30.505.10">
    <property type="entry name" value="SH2 domain"/>
    <property type="match status" value="1"/>
</dbReference>
<keyword evidence="2" id="KW-0597">Phosphoprotein</keyword>